<sequence>MYSANKSVVLRIAIFFLTTQGVLCLRNAHMIIPEAVERGKTAVIKCIFELENEDLYQVKWYRNDEEFCRYAPRDVPPLKVFPVHGIEVVQEESDVETLTIKATKEARGLYTCEVSADAPSFFTLQVHGTLNIVDLPKSDPELNGLKRYYRPGMKLKAECISYDSMPAANLTFYINNEQAISHHVWSRVGSGENGDLWTAYSTMQYVVQKHHFVRGKIKIRCSAAIYSIYFRSHERVVEEEGAINTIAPLPETKEAIVFPINRISFKNGSVNGGMSYSTEYREVGILLIFTYVIK</sequence>
<dbReference type="PANTHER" id="PTHR21261">
    <property type="entry name" value="BEAT PROTEIN"/>
    <property type="match status" value="1"/>
</dbReference>
<accession>A0A9P0TY54</accession>
<gene>
    <name evidence="3" type="ORF">PIBRA_LOCUS13480</name>
</gene>
<feature type="domain" description="Ig-like" evidence="2">
    <location>
        <begin position="36"/>
        <end position="123"/>
    </location>
</feature>
<evidence type="ECO:0000259" key="2">
    <source>
        <dbReference type="PROSITE" id="PS50835"/>
    </source>
</evidence>
<protein>
    <recommendedName>
        <fullName evidence="2">Ig-like domain-containing protein</fullName>
    </recommendedName>
</protein>
<dbReference type="SUPFAM" id="SSF48726">
    <property type="entry name" value="Immunoglobulin"/>
    <property type="match status" value="1"/>
</dbReference>
<dbReference type="FunFam" id="2.60.40.10:FF:000437">
    <property type="entry name" value="Beat-IIIc, isoform A"/>
    <property type="match status" value="1"/>
</dbReference>
<dbReference type="EMBL" id="CALOZG010000085">
    <property type="protein sequence ID" value="CAH4037860.1"/>
    <property type="molecule type" value="Genomic_DNA"/>
</dbReference>
<dbReference type="Gene3D" id="2.60.40.10">
    <property type="entry name" value="Immunoglobulins"/>
    <property type="match status" value="2"/>
</dbReference>
<dbReference type="InterPro" id="IPR007110">
    <property type="entry name" value="Ig-like_dom"/>
</dbReference>
<organism evidence="3 4">
    <name type="scientific">Pieris brassicae</name>
    <name type="common">White butterfly</name>
    <name type="synonym">Large white butterfly</name>
    <dbReference type="NCBI Taxonomy" id="7116"/>
    <lineage>
        <taxon>Eukaryota</taxon>
        <taxon>Metazoa</taxon>
        <taxon>Ecdysozoa</taxon>
        <taxon>Arthropoda</taxon>
        <taxon>Hexapoda</taxon>
        <taxon>Insecta</taxon>
        <taxon>Pterygota</taxon>
        <taxon>Neoptera</taxon>
        <taxon>Endopterygota</taxon>
        <taxon>Lepidoptera</taxon>
        <taxon>Glossata</taxon>
        <taxon>Ditrysia</taxon>
        <taxon>Papilionoidea</taxon>
        <taxon>Pieridae</taxon>
        <taxon>Pierinae</taxon>
        <taxon>Pieris</taxon>
    </lineage>
</organism>
<reference evidence="3" key="1">
    <citation type="submission" date="2022-05" db="EMBL/GenBank/DDBJ databases">
        <authorList>
            <person name="Okamura Y."/>
        </authorList>
    </citation>
    <scope>NUCLEOTIDE SEQUENCE</scope>
</reference>
<keyword evidence="1" id="KW-0732">Signal</keyword>
<feature type="chain" id="PRO_5040173828" description="Ig-like domain-containing protein" evidence="1">
    <location>
        <begin position="25"/>
        <end position="294"/>
    </location>
</feature>
<dbReference type="Proteomes" id="UP001152562">
    <property type="component" value="Unassembled WGS sequence"/>
</dbReference>
<evidence type="ECO:0000313" key="3">
    <source>
        <dbReference type="EMBL" id="CAH4037860.1"/>
    </source>
</evidence>
<evidence type="ECO:0000313" key="4">
    <source>
        <dbReference type="Proteomes" id="UP001152562"/>
    </source>
</evidence>
<dbReference type="CDD" id="cd00096">
    <property type="entry name" value="Ig"/>
    <property type="match status" value="1"/>
</dbReference>
<comment type="caution">
    <text evidence="3">The sequence shown here is derived from an EMBL/GenBank/DDBJ whole genome shotgun (WGS) entry which is preliminary data.</text>
</comment>
<proteinExistence type="predicted"/>
<name>A0A9P0TY54_PIEBR</name>
<dbReference type="InterPro" id="IPR013783">
    <property type="entry name" value="Ig-like_fold"/>
</dbReference>
<dbReference type="PROSITE" id="PS50835">
    <property type="entry name" value="IG_LIKE"/>
    <property type="match status" value="1"/>
</dbReference>
<keyword evidence="4" id="KW-1185">Reference proteome</keyword>
<dbReference type="AlphaFoldDB" id="A0A9P0TY54"/>
<feature type="signal peptide" evidence="1">
    <location>
        <begin position="1"/>
        <end position="24"/>
    </location>
</feature>
<dbReference type="InterPro" id="IPR036179">
    <property type="entry name" value="Ig-like_dom_sf"/>
</dbReference>
<evidence type="ECO:0000256" key="1">
    <source>
        <dbReference type="SAM" id="SignalP"/>
    </source>
</evidence>
<dbReference type="PANTHER" id="PTHR21261:SF15">
    <property type="entry name" value="BEATEN PATH IIIA, ISOFORM D-RELATED"/>
    <property type="match status" value="1"/>
</dbReference>